<name>A0AAV3YHH5_9GAST</name>
<organism evidence="2 3">
    <name type="scientific">Plakobranchus ocellatus</name>
    <dbReference type="NCBI Taxonomy" id="259542"/>
    <lineage>
        <taxon>Eukaryota</taxon>
        <taxon>Metazoa</taxon>
        <taxon>Spiralia</taxon>
        <taxon>Lophotrochozoa</taxon>
        <taxon>Mollusca</taxon>
        <taxon>Gastropoda</taxon>
        <taxon>Heterobranchia</taxon>
        <taxon>Euthyneura</taxon>
        <taxon>Panpulmonata</taxon>
        <taxon>Sacoglossa</taxon>
        <taxon>Placobranchoidea</taxon>
        <taxon>Plakobranchidae</taxon>
        <taxon>Plakobranchus</taxon>
    </lineage>
</organism>
<evidence type="ECO:0000313" key="3">
    <source>
        <dbReference type="Proteomes" id="UP000735302"/>
    </source>
</evidence>
<feature type="compositionally biased region" description="Basic and acidic residues" evidence="1">
    <location>
        <begin position="1"/>
        <end position="21"/>
    </location>
</feature>
<proteinExistence type="predicted"/>
<protein>
    <submittedName>
        <fullName evidence="2">Uncharacterized protein</fullName>
    </submittedName>
</protein>
<reference evidence="2 3" key="1">
    <citation type="journal article" date="2021" name="Elife">
        <title>Chloroplast acquisition without the gene transfer in kleptoplastic sea slugs, Plakobranchus ocellatus.</title>
        <authorList>
            <person name="Maeda T."/>
            <person name="Takahashi S."/>
            <person name="Yoshida T."/>
            <person name="Shimamura S."/>
            <person name="Takaki Y."/>
            <person name="Nagai Y."/>
            <person name="Toyoda A."/>
            <person name="Suzuki Y."/>
            <person name="Arimoto A."/>
            <person name="Ishii H."/>
            <person name="Satoh N."/>
            <person name="Nishiyama T."/>
            <person name="Hasebe M."/>
            <person name="Maruyama T."/>
            <person name="Minagawa J."/>
            <person name="Obokata J."/>
            <person name="Shigenobu S."/>
        </authorList>
    </citation>
    <scope>NUCLEOTIDE SEQUENCE [LARGE SCALE GENOMIC DNA]</scope>
</reference>
<dbReference type="Proteomes" id="UP000735302">
    <property type="component" value="Unassembled WGS sequence"/>
</dbReference>
<sequence length="130" mass="15042">MEMKNEKEIEEKEMKMKKETELREEENGLEEGNIEMNKEEKFGEEKNELLHEKIEMKNEKELGNEGNGLHRSSSHAKSRQTVSCFPPWPIMHLSPEFITIIVLDMVSSLLLGARGNQTPNNRVTESSSPW</sequence>
<feature type="region of interest" description="Disordered" evidence="1">
    <location>
        <begin position="60"/>
        <end position="80"/>
    </location>
</feature>
<keyword evidence="3" id="KW-1185">Reference proteome</keyword>
<accession>A0AAV3YHH5</accession>
<feature type="region of interest" description="Disordered" evidence="1">
    <location>
        <begin position="1"/>
        <end position="44"/>
    </location>
</feature>
<evidence type="ECO:0000256" key="1">
    <source>
        <dbReference type="SAM" id="MobiDB-lite"/>
    </source>
</evidence>
<feature type="compositionally biased region" description="Acidic residues" evidence="1">
    <location>
        <begin position="22"/>
        <end position="33"/>
    </location>
</feature>
<comment type="caution">
    <text evidence="2">The sequence shown here is derived from an EMBL/GenBank/DDBJ whole genome shotgun (WGS) entry which is preliminary data.</text>
</comment>
<gene>
    <name evidence="2" type="ORF">PoB_000824400</name>
</gene>
<dbReference type="AlphaFoldDB" id="A0AAV3YHH5"/>
<dbReference type="EMBL" id="BLXT01000945">
    <property type="protein sequence ID" value="GFN81738.1"/>
    <property type="molecule type" value="Genomic_DNA"/>
</dbReference>
<evidence type="ECO:0000313" key="2">
    <source>
        <dbReference type="EMBL" id="GFN81738.1"/>
    </source>
</evidence>